<dbReference type="AlphaFoldDB" id="A0A2P8D141"/>
<name>A0A2P8D141_9ACTN</name>
<gene>
    <name evidence="9" type="ORF">CLV63_12161</name>
</gene>
<feature type="transmembrane region" description="Helical" evidence="7">
    <location>
        <begin position="239"/>
        <end position="261"/>
    </location>
</feature>
<feature type="compositionally biased region" description="Basic and acidic residues" evidence="6">
    <location>
        <begin position="210"/>
        <end position="225"/>
    </location>
</feature>
<feature type="transmembrane region" description="Helical" evidence="7">
    <location>
        <begin position="23"/>
        <end position="45"/>
    </location>
</feature>
<dbReference type="InterPro" id="IPR036259">
    <property type="entry name" value="MFS_trans_sf"/>
</dbReference>
<evidence type="ECO:0000259" key="8">
    <source>
        <dbReference type="PROSITE" id="PS50850"/>
    </source>
</evidence>
<dbReference type="GO" id="GO:0022857">
    <property type="term" value="F:transmembrane transporter activity"/>
    <property type="evidence" value="ECO:0007669"/>
    <property type="project" value="InterPro"/>
</dbReference>
<evidence type="ECO:0000256" key="3">
    <source>
        <dbReference type="ARBA" id="ARBA00022692"/>
    </source>
</evidence>
<keyword evidence="3 7" id="KW-0812">Transmembrane</keyword>
<evidence type="ECO:0000256" key="6">
    <source>
        <dbReference type="SAM" id="MobiDB-lite"/>
    </source>
</evidence>
<evidence type="ECO:0000256" key="5">
    <source>
        <dbReference type="ARBA" id="ARBA00023136"/>
    </source>
</evidence>
<evidence type="ECO:0000256" key="1">
    <source>
        <dbReference type="ARBA" id="ARBA00004651"/>
    </source>
</evidence>
<sequence>MTAQSAVGGRRTRTRFAVLASDFVILALNYADRAVIGVAAPLIIAEFGFSKAAFGWILAAFAFTYSPFGFIGGWLADKFGPRNVMGWAAIAWSAFTALTAAGTGFVSLLIIRLLFGAGEGPQATVTAKIMQNWFPKRELGMAVGIANAATPLGGAIGTPVVVAIMGATQGNWRLPFIIFGALGILCAIGWFVVVRDTPEQHPRVSPAELSHIRQDTEAPSTEKDPAANKGWWRFLGLRAVWSTAIAFFGYAWILWTFLNWFPTYLVEERGIDLDGLAVSASIPWIGGCIGLALGGIFTDWLVRRTGLTAGPRRWTVVLCLAATGALFGAVPMVSSEPGAVALMTVVVFLLYFTGAQYWIIVGEAVPSSVYGSVSGAVQMFATTASIIAPMATGYLVDSSLGWGGMFSVAAGIALLGSLLLAVFGQTYTRKPAPDPAS</sequence>
<feature type="transmembrane region" description="Helical" evidence="7">
    <location>
        <begin position="314"/>
        <end position="333"/>
    </location>
</feature>
<accession>A0A2P8D141</accession>
<feature type="transmembrane region" description="Helical" evidence="7">
    <location>
        <begin position="281"/>
        <end position="302"/>
    </location>
</feature>
<evidence type="ECO:0000256" key="2">
    <source>
        <dbReference type="ARBA" id="ARBA00022475"/>
    </source>
</evidence>
<dbReference type="PANTHER" id="PTHR11662">
    <property type="entry name" value="SOLUTE CARRIER FAMILY 17"/>
    <property type="match status" value="1"/>
</dbReference>
<keyword evidence="4 7" id="KW-1133">Transmembrane helix</keyword>
<dbReference type="Gene3D" id="1.20.1250.20">
    <property type="entry name" value="MFS general substrate transporter like domains"/>
    <property type="match status" value="2"/>
</dbReference>
<dbReference type="PIRSF" id="PIRSF002808">
    <property type="entry name" value="Hexose_phosphate_transp"/>
    <property type="match status" value="1"/>
</dbReference>
<dbReference type="PROSITE" id="PS50850">
    <property type="entry name" value="MFS"/>
    <property type="match status" value="1"/>
</dbReference>
<feature type="transmembrane region" description="Helical" evidence="7">
    <location>
        <begin position="402"/>
        <end position="423"/>
    </location>
</feature>
<dbReference type="InterPro" id="IPR000849">
    <property type="entry name" value="Sugar_P_transporter"/>
</dbReference>
<feature type="region of interest" description="Disordered" evidence="6">
    <location>
        <begin position="204"/>
        <end position="225"/>
    </location>
</feature>
<dbReference type="InterPro" id="IPR020846">
    <property type="entry name" value="MFS_dom"/>
</dbReference>
<feature type="transmembrane region" description="Helical" evidence="7">
    <location>
        <begin position="87"/>
        <end position="111"/>
    </location>
</feature>
<dbReference type="EMBL" id="PYGA01000021">
    <property type="protein sequence ID" value="PSK90935.1"/>
    <property type="molecule type" value="Genomic_DNA"/>
</dbReference>
<comment type="subcellular location">
    <subcellularLocation>
        <location evidence="1">Cell membrane</location>
        <topology evidence="1">Multi-pass membrane protein</topology>
    </subcellularLocation>
</comment>
<dbReference type="GO" id="GO:0005886">
    <property type="term" value="C:plasma membrane"/>
    <property type="evidence" value="ECO:0007669"/>
    <property type="project" value="UniProtKB-SubCell"/>
</dbReference>
<keyword evidence="10" id="KW-1185">Reference proteome</keyword>
<dbReference type="InterPro" id="IPR011701">
    <property type="entry name" value="MFS"/>
</dbReference>
<feature type="transmembrane region" description="Helical" evidence="7">
    <location>
        <begin position="339"/>
        <end position="361"/>
    </location>
</feature>
<evidence type="ECO:0000313" key="9">
    <source>
        <dbReference type="EMBL" id="PSK90935.1"/>
    </source>
</evidence>
<evidence type="ECO:0000256" key="4">
    <source>
        <dbReference type="ARBA" id="ARBA00022989"/>
    </source>
</evidence>
<dbReference type="PANTHER" id="PTHR11662:SF399">
    <property type="entry name" value="FI19708P1-RELATED"/>
    <property type="match status" value="1"/>
</dbReference>
<comment type="caution">
    <text evidence="9">The sequence shown here is derived from an EMBL/GenBank/DDBJ whole genome shotgun (WGS) entry which is preliminary data.</text>
</comment>
<feature type="transmembrane region" description="Helical" evidence="7">
    <location>
        <begin position="172"/>
        <end position="193"/>
    </location>
</feature>
<evidence type="ECO:0000256" key="7">
    <source>
        <dbReference type="SAM" id="Phobius"/>
    </source>
</evidence>
<feature type="domain" description="Major facilitator superfamily (MFS) profile" evidence="8">
    <location>
        <begin position="18"/>
        <end position="428"/>
    </location>
</feature>
<dbReference type="RefSeq" id="WP_211301459.1">
    <property type="nucleotide sequence ID" value="NZ_PYGA01000021.1"/>
</dbReference>
<reference evidence="9 10" key="1">
    <citation type="submission" date="2018-03" db="EMBL/GenBank/DDBJ databases">
        <title>Genomic Encyclopedia of Archaeal and Bacterial Type Strains, Phase II (KMG-II): from individual species to whole genera.</title>
        <authorList>
            <person name="Goeker M."/>
        </authorList>
    </citation>
    <scope>NUCLEOTIDE SEQUENCE [LARGE SCALE GENOMIC DNA]</scope>
    <source>
        <strain evidence="9 10">DSM 45312</strain>
    </source>
</reference>
<feature type="transmembrane region" description="Helical" evidence="7">
    <location>
        <begin position="373"/>
        <end position="396"/>
    </location>
</feature>
<proteinExistence type="predicted"/>
<dbReference type="CDD" id="cd17319">
    <property type="entry name" value="MFS_ExuT_GudP_like"/>
    <property type="match status" value="1"/>
</dbReference>
<evidence type="ECO:0000313" key="10">
    <source>
        <dbReference type="Proteomes" id="UP000240542"/>
    </source>
</evidence>
<keyword evidence="2" id="KW-1003">Cell membrane</keyword>
<feature type="transmembrane region" description="Helical" evidence="7">
    <location>
        <begin position="52"/>
        <end position="75"/>
    </location>
</feature>
<dbReference type="Pfam" id="PF07690">
    <property type="entry name" value="MFS_1"/>
    <property type="match status" value="1"/>
</dbReference>
<feature type="transmembrane region" description="Helical" evidence="7">
    <location>
        <begin position="139"/>
        <end position="166"/>
    </location>
</feature>
<keyword evidence="5 7" id="KW-0472">Membrane</keyword>
<protein>
    <submittedName>
        <fullName evidence="9">Sugar phosphate permease</fullName>
    </submittedName>
</protein>
<organism evidence="9 10">
    <name type="scientific">Murinocardiopsis flavida</name>
    <dbReference type="NCBI Taxonomy" id="645275"/>
    <lineage>
        <taxon>Bacteria</taxon>
        <taxon>Bacillati</taxon>
        <taxon>Actinomycetota</taxon>
        <taxon>Actinomycetes</taxon>
        <taxon>Streptosporangiales</taxon>
        <taxon>Nocardiopsidaceae</taxon>
        <taxon>Murinocardiopsis</taxon>
    </lineage>
</organism>
<dbReference type="InterPro" id="IPR050382">
    <property type="entry name" value="MFS_Na/Anion_cotransporter"/>
</dbReference>
<dbReference type="SUPFAM" id="SSF103473">
    <property type="entry name" value="MFS general substrate transporter"/>
    <property type="match status" value="1"/>
</dbReference>
<dbReference type="Proteomes" id="UP000240542">
    <property type="component" value="Unassembled WGS sequence"/>
</dbReference>